<dbReference type="InterPro" id="IPR017853">
    <property type="entry name" value="GH"/>
</dbReference>
<name>A0A1B2AB07_9SPHN</name>
<dbReference type="SUPFAM" id="SSF51445">
    <property type="entry name" value="(Trans)glycosidases"/>
    <property type="match status" value="1"/>
</dbReference>
<keyword evidence="2" id="KW-1185">Reference proteome</keyword>
<reference evidence="1 2" key="1">
    <citation type="submission" date="2016-07" db="EMBL/GenBank/DDBJ databases">
        <title>Complete genome sequence of Altererythrobacter dongtanensis KCTC 22672, a type strain with esterase isolated from tidal flat.</title>
        <authorList>
            <person name="Cheng H."/>
            <person name="Wu Y.-H."/>
            <person name="Zhou P."/>
            <person name="Huo Y.-Y."/>
            <person name="Wang C.-S."/>
            <person name="Xu X.-W."/>
        </authorList>
    </citation>
    <scope>NUCLEOTIDE SEQUENCE [LARGE SCALE GENOMIC DNA]</scope>
    <source>
        <strain evidence="1 2">KCTC 22672</strain>
    </source>
</reference>
<accession>A0A1B2AB07</accession>
<dbReference type="EMBL" id="CP016591">
    <property type="protein sequence ID" value="ANY19326.1"/>
    <property type="molecule type" value="Genomic_DNA"/>
</dbReference>
<evidence type="ECO:0000313" key="1">
    <source>
        <dbReference type="EMBL" id="ANY19326.1"/>
    </source>
</evidence>
<protein>
    <recommendedName>
        <fullName evidence="3">Asl1-like glycosyl hydrolase catalytic domain-containing protein</fullName>
    </recommendedName>
</protein>
<organism evidence="1 2">
    <name type="scientific">Tsuneonella dongtanensis</name>
    <dbReference type="NCBI Taxonomy" id="692370"/>
    <lineage>
        <taxon>Bacteria</taxon>
        <taxon>Pseudomonadati</taxon>
        <taxon>Pseudomonadota</taxon>
        <taxon>Alphaproteobacteria</taxon>
        <taxon>Sphingomonadales</taxon>
        <taxon>Erythrobacteraceae</taxon>
        <taxon>Tsuneonella</taxon>
    </lineage>
</organism>
<gene>
    <name evidence="1" type="ORF">A6F68_00800</name>
</gene>
<dbReference type="RefSeq" id="WP_084001606.1">
    <property type="nucleotide sequence ID" value="NZ_CP016591.1"/>
</dbReference>
<dbReference type="AlphaFoldDB" id="A0A1B2AB07"/>
<evidence type="ECO:0008006" key="3">
    <source>
        <dbReference type="Google" id="ProtNLM"/>
    </source>
</evidence>
<dbReference type="PATRIC" id="fig|692370.5.peg.816"/>
<dbReference type="KEGG" id="ado:A6F68_00800"/>
<evidence type="ECO:0000313" key="2">
    <source>
        <dbReference type="Proteomes" id="UP000092932"/>
    </source>
</evidence>
<dbReference type="Proteomes" id="UP000092932">
    <property type="component" value="Chromosome"/>
</dbReference>
<dbReference type="OrthoDB" id="629332at2"/>
<proteinExistence type="predicted"/>
<sequence>MANGALGANFNENFEDYNPRELDAAGSRWVRMFVALPQIDKLGSETGAIPTILNADAAGYGTILSVKFRYMRTALPTQGNTEWARAEKRLDTVLAATMGKIDMLVIGNEPFIETREEDRGAALNAFYEAMARRAIDYRATHCSSPCRTQIFMGSLTRLDLPKNRTETTARWLEFVRETPEIAGVDIHPHLPAIEASQQFLDYVLPRMRPDQKFLVTEFSLVWHWQSHMKDSVSEPFAKANNMKRNVQVWQVIDASLKTPFPQPLWDSFLSNEPWFESRKGYLRNQMAMFRKTGKLAVATYGFRQDSSMTKGGFTAERTPWLLNSVWAPATVAPAANGLPGRNPYWFKQFKALQDYSPPTN</sequence>